<proteinExistence type="predicted"/>
<protein>
    <submittedName>
        <fullName evidence="1">ABC transporter ATP-binding protein</fullName>
    </submittedName>
</protein>
<keyword evidence="1" id="KW-0547">Nucleotide-binding</keyword>
<keyword evidence="1" id="KW-0067">ATP-binding</keyword>
<accession>A0ACC5RFC3</accession>
<sequence length="236" mass="25469">MTLKVENIKVAYGMIEALHGVSFAVADKSVVGLIGSNGAGKTTALKAISGLLPLSGGRITLDGRDINGLAPEAIVKLGIVHVPEGRRIFPRMTVRENLDLGAFTRHRDATVERDLGWVYELFPVLKEREEQLAGTLSGGQQQMLAMGRALMSKPRLLMLDEPSMGLSPIMQDKIFDLAREINASGTTLLLVEQNARAALELATHAYVLDTGAIALDGKGSELAHDERVRKAYLGEE</sequence>
<dbReference type="Proteomes" id="UP000616151">
    <property type="component" value="Unassembled WGS sequence"/>
</dbReference>
<evidence type="ECO:0000313" key="2">
    <source>
        <dbReference type="Proteomes" id="UP000616151"/>
    </source>
</evidence>
<keyword evidence="2" id="KW-1185">Reference proteome</keyword>
<evidence type="ECO:0000313" key="1">
    <source>
        <dbReference type="EMBL" id="MBK1871307.1"/>
    </source>
</evidence>
<organism evidence="1 2">
    <name type="scientific">Taklimakanibacter albus</name>
    <dbReference type="NCBI Taxonomy" id="2800327"/>
    <lineage>
        <taxon>Bacteria</taxon>
        <taxon>Pseudomonadati</taxon>
        <taxon>Pseudomonadota</taxon>
        <taxon>Alphaproteobacteria</taxon>
        <taxon>Hyphomicrobiales</taxon>
        <taxon>Aestuariivirgaceae</taxon>
        <taxon>Taklimakanibacter</taxon>
    </lineage>
</organism>
<reference evidence="1" key="1">
    <citation type="submission" date="2021-01" db="EMBL/GenBank/DDBJ databases">
        <authorList>
            <person name="Sun Q."/>
        </authorList>
    </citation>
    <scope>NUCLEOTIDE SEQUENCE</scope>
    <source>
        <strain evidence="1">YIM B02566</strain>
    </source>
</reference>
<gene>
    <name evidence="1" type="ORF">JHL16_33380</name>
</gene>
<name>A0ACC5RFC3_9HYPH</name>
<comment type="caution">
    <text evidence="1">The sequence shown here is derived from an EMBL/GenBank/DDBJ whole genome shotgun (WGS) entry which is preliminary data.</text>
</comment>
<dbReference type="EMBL" id="JAENHL010000008">
    <property type="protein sequence ID" value="MBK1871307.1"/>
    <property type="molecule type" value="Genomic_DNA"/>
</dbReference>